<feature type="compositionally biased region" description="Basic and acidic residues" evidence="1">
    <location>
        <begin position="255"/>
        <end position="273"/>
    </location>
</feature>
<feature type="region of interest" description="Disordered" evidence="1">
    <location>
        <begin position="192"/>
        <end position="281"/>
    </location>
</feature>
<evidence type="ECO:0000313" key="2">
    <source>
        <dbReference type="EMBL" id="KAK3673132.1"/>
    </source>
</evidence>
<feature type="compositionally biased region" description="Polar residues" evidence="1">
    <location>
        <begin position="212"/>
        <end position="222"/>
    </location>
</feature>
<comment type="caution">
    <text evidence="2">The sequence shown here is derived from an EMBL/GenBank/DDBJ whole genome shotgun (WGS) entry which is preliminary data.</text>
</comment>
<organism evidence="2 3">
    <name type="scientific">Recurvomyces mirabilis</name>
    <dbReference type="NCBI Taxonomy" id="574656"/>
    <lineage>
        <taxon>Eukaryota</taxon>
        <taxon>Fungi</taxon>
        <taxon>Dikarya</taxon>
        <taxon>Ascomycota</taxon>
        <taxon>Pezizomycotina</taxon>
        <taxon>Dothideomycetes</taxon>
        <taxon>Dothideomycetidae</taxon>
        <taxon>Mycosphaerellales</taxon>
        <taxon>Teratosphaeriaceae</taxon>
        <taxon>Recurvomyces</taxon>
    </lineage>
</organism>
<evidence type="ECO:0000256" key="1">
    <source>
        <dbReference type="SAM" id="MobiDB-lite"/>
    </source>
</evidence>
<reference evidence="2" key="1">
    <citation type="submission" date="2023-07" db="EMBL/GenBank/DDBJ databases">
        <title>Black Yeasts Isolated from many extreme environments.</title>
        <authorList>
            <person name="Coleine C."/>
            <person name="Stajich J.E."/>
            <person name="Selbmann L."/>
        </authorList>
    </citation>
    <scope>NUCLEOTIDE SEQUENCE</scope>
    <source>
        <strain evidence="2">CCFEE 5485</strain>
    </source>
</reference>
<dbReference type="Proteomes" id="UP001274830">
    <property type="component" value="Unassembled WGS sequence"/>
</dbReference>
<sequence>MNTSGNEDGPDLSRLMNKAGLGNSFQAMTVSALDQAIAKARLNGCASIKRGGSVASLALLVEIRAQADVKPQHDMPLASTAQNSSGPESSSSVSTLPSASAPVDAGPGAISVGADNANANSRVPVVSDQSAERDPMTAQSPRTPLFQNMSTLDQALNPLRSPASRVGGLQTILPAKIQDLFELAIQMENRLSQEPDDEDDISQAKQVESEVDANSDNSGVRTQTHKRKRLEKRLEQEEKTAAKRVKARSTARARRLQEELADRKAKLQRKPRDVVGQASRKNFGNTDYVQRSDKLSKVKSNAAQLQEVEISKTKGPNYFGRTASLAPGLNFDMLKQASNGFTSQQSMVPAATIESGQGLHDSIGDYTQGGLIYMLGHHLMWYDQPSDEFLSWSIDPLFLVVHALDRNHENQSGTTIQFNDRRRAKNEKDQPTDFYPALDLDDTFQVPAAELWKGRQPTRLHARKFTQEFLTHHIVRCEDDQIKPVHTEKLMADGLYEIFPSFRVPPDHQRAGLYGGQMYFRTVGYLPDLRHFADEHPKPIYSYEHCAVIVPFTIALLTRVQSLTRNFMSIADDQDPAEIEPHLHIFISFLTFEKRPRNDEVYTAWIKAHYTAADVLDLYGDGTGGV</sequence>
<feature type="region of interest" description="Disordered" evidence="1">
    <location>
        <begin position="70"/>
        <end position="144"/>
    </location>
</feature>
<dbReference type="AlphaFoldDB" id="A0AAE1BZ36"/>
<keyword evidence="3" id="KW-1185">Reference proteome</keyword>
<accession>A0AAE1BZ36</accession>
<feature type="compositionally biased region" description="Basic and acidic residues" evidence="1">
    <location>
        <begin position="232"/>
        <end position="241"/>
    </location>
</feature>
<feature type="compositionally biased region" description="Low complexity" evidence="1">
    <location>
        <begin position="81"/>
        <end position="102"/>
    </location>
</feature>
<evidence type="ECO:0000313" key="3">
    <source>
        <dbReference type="Proteomes" id="UP001274830"/>
    </source>
</evidence>
<protein>
    <submittedName>
        <fullName evidence="2">Uncharacterized protein</fullName>
    </submittedName>
</protein>
<dbReference type="EMBL" id="JAUTXT010000027">
    <property type="protein sequence ID" value="KAK3673132.1"/>
    <property type="molecule type" value="Genomic_DNA"/>
</dbReference>
<gene>
    <name evidence="2" type="ORF">LTR78_006972</name>
</gene>
<feature type="compositionally biased region" description="Basic residues" evidence="1">
    <location>
        <begin position="242"/>
        <end position="254"/>
    </location>
</feature>
<name>A0AAE1BZ36_9PEZI</name>
<proteinExistence type="predicted"/>